<dbReference type="EMBL" id="QEWE01000009">
    <property type="protein sequence ID" value="REJ30612.1"/>
    <property type="molecule type" value="Genomic_DNA"/>
</dbReference>
<evidence type="ECO:0000313" key="2">
    <source>
        <dbReference type="Proteomes" id="UP000257014"/>
    </source>
</evidence>
<reference evidence="1 2" key="1">
    <citation type="submission" date="2018-03" db="EMBL/GenBank/DDBJ databases">
        <authorList>
            <person name="Keele B.F."/>
        </authorList>
    </citation>
    <scope>NUCLEOTIDE SEQUENCE [LARGE SCALE GENOMIC DNA]</scope>
    <source>
        <strain evidence="1">ZCTH4_d</strain>
    </source>
</reference>
<proteinExistence type="predicted"/>
<evidence type="ECO:0000313" key="1">
    <source>
        <dbReference type="EMBL" id="REJ30612.1"/>
    </source>
</evidence>
<organism evidence="1 2">
    <name type="scientific">Caldibacillus debilis</name>
    <dbReference type="NCBI Taxonomy" id="301148"/>
    <lineage>
        <taxon>Bacteria</taxon>
        <taxon>Bacillati</taxon>
        <taxon>Bacillota</taxon>
        <taxon>Bacilli</taxon>
        <taxon>Bacillales</taxon>
        <taxon>Bacillaceae</taxon>
        <taxon>Caldibacillus</taxon>
    </lineage>
</organism>
<gene>
    <name evidence="1" type="ORF">C6P37_02580</name>
</gene>
<protein>
    <submittedName>
        <fullName evidence="1">Uncharacterized protein</fullName>
    </submittedName>
</protein>
<dbReference type="AlphaFoldDB" id="A0A3E0K7A0"/>
<sequence>MALCICMMNSPQKRREQGGVMRLNKFRPNRKQPEVLRGRKGKRRRRSQVSFTEKRMFFGLFPFFRLLLKW</sequence>
<accession>A0A3E0K7A0</accession>
<dbReference type="Proteomes" id="UP000257014">
    <property type="component" value="Unassembled WGS sequence"/>
</dbReference>
<name>A0A3E0K7A0_9BACI</name>
<comment type="caution">
    <text evidence="1">The sequence shown here is derived from an EMBL/GenBank/DDBJ whole genome shotgun (WGS) entry which is preliminary data.</text>
</comment>